<feature type="domain" description="Ubiquitin-like protease family profile" evidence="5">
    <location>
        <begin position="7"/>
        <end position="79"/>
    </location>
</feature>
<keyword evidence="2" id="KW-0645">Protease</keyword>
<proteinExistence type="inferred from homology"/>
<dbReference type="Proteomes" id="UP000887567">
    <property type="component" value="Unplaced"/>
</dbReference>
<dbReference type="GeneID" id="110236428"/>
<dbReference type="AlphaFoldDB" id="A0A913X1W7"/>
<dbReference type="EnsemblMetazoa" id="XM_021041952.2">
    <property type="protein sequence ID" value="XP_020897611.1"/>
    <property type="gene ID" value="LOC110236428"/>
</dbReference>
<dbReference type="Pfam" id="PF02902">
    <property type="entry name" value="Peptidase_C48"/>
    <property type="match status" value="1"/>
</dbReference>
<dbReference type="InterPro" id="IPR038765">
    <property type="entry name" value="Papain-like_cys_pep_sf"/>
</dbReference>
<dbReference type="PANTHER" id="PTHR12606:SF141">
    <property type="entry name" value="GH15225P-RELATED"/>
    <property type="match status" value="1"/>
</dbReference>
<protein>
    <recommendedName>
        <fullName evidence="5">Ubiquitin-like protease family profile domain-containing protein</fullName>
    </recommendedName>
</protein>
<dbReference type="Gene3D" id="3.40.395.10">
    <property type="entry name" value="Adenoviral Proteinase, Chain A"/>
    <property type="match status" value="1"/>
</dbReference>
<dbReference type="PANTHER" id="PTHR12606">
    <property type="entry name" value="SENTRIN/SUMO-SPECIFIC PROTEASE"/>
    <property type="match status" value="1"/>
</dbReference>
<dbReference type="GO" id="GO:0016929">
    <property type="term" value="F:deSUMOylase activity"/>
    <property type="evidence" value="ECO:0007669"/>
    <property type="project" value="TreeGrafter"/>
</dbReference>
<keyword evidence="4" id="KW-0788">Thiol protease</keyword>
<dbReference type="OrthoDB" id="8188607at2759"/>
<keyword evidence="7" id="KW-1185">Reference proteome</keyword>
<evidence type="ECO:0000313" key="6">
    <source>
        <dbReference type="EnsemblMetazoa" id="XP_020897611.1"/>
    </source>
</evidence>
<dbReference type="KEGG" id="epa:110236428"/>
<evidence type="ECO:0000259" key="5">
    <source>
        <dbReference type="Pfam" id="PF02902"/>
    </source>
</evidence>
<evidence type="ECO:0000313" key="7">
    <source>
        <dbReference type="Proteomes" id="UP000887567"/>
    </source>
</evidence>
<evidence type="ECO:0000256" key="2">
    <source>
        <dbReference type="ARBA" id="ARBA00022670"/>
    </source>
</evidence>
<comment type="similarity">
    <text evidence="1">Belongs to the peptidase C48 family.</text>
</comment>
<dbReference type="RefSeq" id="XP_020897611.1">
    <property type="nucleotide sequence ID" value="XM_021041952.2"/>
</dbReference>
<evidence type="ECO:0000256" key="3">
    <source>
        <dbReference type="ARBA" id="ARBA00022801"/>
    </source>
</evidence>
<dbReference type="InterPro" id="IPR003653">
    <property type="entry name" value="Peptidase_C48_C"/>
</dbReference>
<accession>A0A913X1W7</accession>
<keyword evidence="3" id="KW-0378">Hydrolase</keyword>
<sequence>MTHLHYRSFLKCEAKRRNKQLDLDLWVDETPKNIPHQDNDYDCGVFMCMYIESLSRCKYPSFNQSDMGQLRLQMKNEILSRSLVNF</sequence>
<evidence type="ECO:0000256" key="1">
    <source>
        <dbReference type="ARBA" id="ARBA00005234"/>
    </source>
</evidence>
<organism evidence="6 7">
    <name type="scientific">Exaiptasia diaphana</name>
    <name type="common">Tropical sea anemone</name>
    <name type="synonym">Aiptasia pulchella</name>
    <dbReference type="NCBI Taxonomy" id="2652724"/>
    <lineage>
        <taxon>Eukaryota</taxon>
        <taxon>Metazoa</taxon>
        <taxon>Cnidaria</taxon>
        <taxon>Anthozoa</taxon>
        <taxon>Hexacorallia</taxon>
        <taxon>Actiniaria</taxon>
        <taxon>Aiptasiidae</taxon>
        <taxon>Exaiptasia</taxon>
    </lineage>
</organism>
<dbReference type="SUPFAM" id="SSF54001">
    <property type="entry name" value="Cysteine proteinases"/>
    <property type="match status" value="1"/>
</dbReference>
<dbReference type="GO" id="GO:0005634">
    <property type="term" value="C:nucleus"/>
    <property type="evidence" value="ECO:0007669"/>
    <property type="project" value="TreeGrafter"/>
</dbReference>
<dbReference type="GO" id="GO:0006508">
    <property type="term" value="P:proteolysis"/>
    <property type="evidence" value="ECO:0007669"/>
    <property type="project" value="UniProtKB-KW"/>
</dbReference>
<dbReference type="GO" id="GO:0016926">
    <property type="term" value="P:protein desumoylation"/>
    <property type="evidence" value="ECO:0007669"/>
    <property type="project" value="TreeGrafter"/>
</dbReference>
<name>A0A913X1W7_EXADI</name>
<evidence type="ECO:0000256" key="4">
    <source>
        <dbReference type="ARBA" id="ARBA00022807"/>
    </source>
</evidence>
<reference evidence="6" key="1">
    <citation type="submission" date="2022-11" db="UniProtKB">
        <authorList>
            <consortium name="EnsemblMetazoa"/>
        </authorList>
    </citation>
    <scope>IDENTIFICATION</scope>
</reference>